<organism evidence="1 2">
    <name type="scientific">Rhizobium fredii</name>
    <name type="common">Sinorhizobium fredii</name>
    <dbReference type="NCBI Taxonomy" id="380"/>
    <lineage>
        <taxon>Bacteria</taxon>
        <taxon>Pseudomonadati</taxon>
        <taxon>Pseudomonadota</taxon>
        <taxon>Alphaproteobacteria</taxon>
        <taxon>Hyphomicrobiales</taxon>
        <taxon>Rhizobiaceae</taxon>
        <taxon>Sinorhizobium/Ensifer group</taxon>
        <taxon>Sinorhizobium</taxon>
    </lineage>
</organism>
<proteinExistence type="predicted"/>
<name>A0A2L0HCC1_RHIFR</name>
<evidence type="ECO:0000313" key="2">
    <source>
        <dbReference type="Proteomes" id="UP000239340"/>
    </source>
</evidence>
<reference evidence="1 2" key="1">
    <citation type="submission" date="2017-10" db="EMBL/GenBank/DDBJ databases">
        <title>Analysis of the genome sequences of Rhizobium populations associated to common bean (phaseolus vulgaris).</title>
        <authorList>
            <person name="Bustos P."/>
            <person name="Santamaria R.I."/>
            <person name="Miranda-Sanchez F."/>
            <person name="Perez-Carrascal O."/>
            <person name="Juarez S."/>
            <person name="Lozano L."/>
            <person name="Martinez-Flores I."/>
            <person name="Vinuesa P."/>
            <person name="Martinez-Romero E."/>
            <person name="Cevallos M.A."/>
            <person name="Romero D."/>
            <person name="Davila G."/>
            <person name="Gonzalez V."/>
        </authorList>
    </citation>
    <scope>NUCLEOTIDE SEQUENCE [LARGE SCALE GENOMIC DNA]</scope>
    <source>
        <strain evidence="1 2">NXT3</strain>
        <plasmid evidence="2">Plasmid psfrenxt3b</plasmid>
    </source>
</reference>
<accession>A0A2L0HCC1</accession>
<sequence length="58" mass="6437">MGGFVLVAAVVLVLIAKQWRRISATLRQLRNDFEAAGLMRAKDNGRDKADLHKRSKSG</sequence>
<dbReference type="AlphaFoldDB" id="A0A2L0HCC1"/>
<gene>
    <name evidence="1" type="ORF">NXT3_PB00500</name>
</gene>
<protein>
    <submittedName>
        <fullName evidence="1">Uncharacterized protein</fullName>
    </submittedName>
</protein>
<evidence type="ECO:0000313" key="1">
    <source>
        <dbReference type="EMBL" id="AUX79151.1"/>
    </source>
</evidence>
<keyword evidence="1" id="KW-0614">Plasmid</keyword>
<dbReference type="Proteomes" id="UP000239340">
    <property type="component" value="Plasmid pSfreNXT3b"/>
</dbReference>
<dbReference type="EMBL" id="CP024309">
    <property type="protein sequence ID" value="AUX79151.1"/>
    <property type="molecule type" value="Genomic_DNA"/>
</dbReference>
<geneLocation type="plasmid" evidence="2">
    <name>psfrenxt3b</name>
</geneLocation>